<organism evidence="2 3">
    <name type="scientific">Achromobacter piechaudii</name>
    <dbReference type="NCBI Taxonomy" id="72556"/>
    <lineage>
        <taxon>Bacteria</taxon>
        <taxon>Pseudomonadati</taxon>
        <taxon>Pseudomonadota</taxon>
        <taxon>Betaproteobacteria</taxon>
        <taxon>Burkholderiales</taxon>
        <taxon>Alcaligenaceae</taxon>
        <taxon>Achromobacter</taxon>
    </lineage>
</organism>
<keyword evidence="3" id="KW-1185">Reference proteome</keyword>
<sequence length="66" mass="7345">MHQFIAQPQRKKRPQKSRRGNAAPAAVRAKAWEAPLPLGAYLRPWPGVLPGVNGNVENMARVWSCI</sequence>
<accession>A0ABN7F2C4</accession>
<reference evidence="2 3" key="1">
    <citation type="submission" date="2020-04" db="EMBL/GenBank/DDBJ databases">
        <authorList>
            <person name="De Canck E."/>
        </authorList>
    </citation>
    <scope>NUCLEOTIDE SEQUENCE [LARGE SCALE GENOMIC DNA]</scope>
    <source>
        <strain evidence="2 3">LMG 1873</strain>
    </source>
</reference>
<comment type="caution">
    <text evidence="2">The sequence shown here is derived from an EMBL/GenBank/DDBJ whole genome shotgun (WGS) entry which is preliminary data.</text>
</comment>
<feature type="region of interest" description="Disordered" evidence="1">
    <location>
        <begin position="1"/>
        <end position="26"/>
    </location>
</feature>
<proteinExistence type="predicted"/>
<protein>
    <submittedName>
        <fullName evidence="2">Uncharacterized protein</fullName>
    </submittedName>
</protein>
<evidence type="ECO:0000256" key="1">
    <source>
        <dbReference type="SAM" id="MobiDB-lite"/>
    </source>
</evidence>
<evidence type="ECO:0000313" key="3">
    <source>
        <dbReference type="Proteomes" id="UP000494116"/>
    </source>
</evidence>
<gene>
    <name evidence="2" type="ORF">LMG1873_03718</name>
</gene>
<evidence type="ECO:0000313" key="2">
    <source>
        <dbReference type="EMBL" id="CAB3718433.1"/>
    </source>
</evidence>
<feature type="compositionally biased region" description="Basic residues" evidence="1">
    <location>
        <begin position="9"/>
        <end position="19"/>
    </location>
</feature>
<dbReference type="Proteomes" id="UP000494116">
    <property type="component" value="Unassembled WGS sequence"/>
</dbReference>
<name>A0ABN7F2C4_9BURK</name>
<dbReference type="EMBL" id="CADIJS010000003">
    <property type="protein sequence ID" value="CAB3718433.1"/>
    <property type="molecule type" value="Genomic_DNA"/>
</dbReference>